<keyword evidence="9" id="KW-1185">Reference proteome</keyword>
<feature type="transmembrane region" description="Helical" evidence="6">
    <location>
        <begin position="74"/>
        <end position="105"/>
    </location>
</feature>
<dbReference type="InterPro" id="IPR036259">
    <property type="entry name" value="MFS_trans_sf"/>
</dbReference>
<name>A0A8J4CGH3_9CHLO</name>
<evidence type="ECO:0000313" key="9">
    <source>
        <dbReference type="Proteomes" id="UP000747110"/>
    </source>
</evidence>
<dbReference type="InterPro" id="IPR011701">
    <property type="entry name" value="MFS"/>
</dbReference>
<keyword evidence="5 6" id="KW-0472">Membrane</keyword>
<reference evidence="8" key="1">
    <citation type="journal article" date="2021" name="Proc. Natl. Acad. Sci. U.S.A.">
        <title>Three genomes in the algal genus Volvox reveal the fate of a haploid sex-determining region after a transition to homothallism.</title>
        <authorList>
            <person name="Yamamoto K."/>
            <person name="Hamaji T."/>
            <person name="Kawai-Toyooka H."/>
            <person name="Matsuzaki R."/>
            <person name="Takahashi F."/>
            <person name="Nishimura Y."/>
            <person name="Kawachi M."/>
            <person name="Noguchi H."/>
            <person name="Minakuchi Y."/>
            <person name="Umen J.G."/>
            <person name="Toyoda A."/>
            <person name="Nozaki H."/>
        </authorList>
    </citation>
    <scope>NUCLEOTIDE SEQUENCE</scope>
    <source>
        <strain evidence="8">NIES-3786</strain>
    </source>
</reference>
<gene>
    <name evidence="8" type="ORF">Vretifemale_8979</name>
</gene>
<feature type="transmembrane region" description="Helical" evidence="6">
    <location>
        <begin position="142"/>
        <end position="172"/>
    </location>
</feature>
<dbReference type="Gene3D" id="1.20.1720.10">
    <property type="entry name" value="Multidrug resistance protein D"/>
    <property type="match status" value="1"/>
</dbReference>
<evidence type="ECO:0000313" key="8">
    <source>
        <dbReference type="EMBL" id="GIL79697.1"/>
    </source>
</evidence>
<feature type="domain" description="Major facilitator superfamily (MFS) profile" evidence="7">
    <location>
        <begin position="76"/>
        <end position="326"/>
    </location>
</feature>
<evidence type="ECO:0000256" key="3">
    <source>
        <dbReference type="ARBA" id="ARBA00022692"/>
    </source>
</evidence>
<feature type="transmembrane region" description="Helical" evidence="6">
    <location>
        <begin position="111"/>
        <end position="130"/>
    </location>
</feature>
<evidence type="ECO:0000256" key="5">
    <source>
        <dbReference type="ARBA" id="ARBA00023136"/>
    </source>
</evidence>
<dbReference type="EMBL" id="BNCP01000016">
    <property type="protein sequence ID" value="GIL79697.1"/>
    <property type="molecule type" value="Genomic_DNA"/>
</dbReference>
<dbReference type="PANTHER" id="PTHR23502">
    <property type="entry name" value="MAJOR FACILITATOR SUPERFAMILY"/>
    <property type="match status" value="1"/>
</dbReference>
<dbReference type="Proteomes" id="UP000747110">
    <property type="component" value="Unassembled WGS sequence"/>
</dbReference>
<keyword evidence="4 6" id="KW-1133">Transmembrane helix</keyword>
<dbReference type="GO" id="GO:0005886">
    <property type="term" value="C:plasma membrane"/>
    <property type="evidence" value="ECO:0007669"/>
    <property type="project" value="TreeGrafter"/>
</dbReference>
<sequence>MALNKSTKGDVANTLAQGNVQIEVTTPWHPYPDKFWRISKAEYPGSGVDNDPYIVDFLDDDAANPQLWPSLYKWALTLFVSIATLAVGFCSSAYAGAAGGIMTFFGTSPEVTTLGISLFVLGFALGPLIWAPLSEVAGRRPLLIYTYMALTAFNVGTALAPNMAALIVLRFFSGAFGSSPLTNAGGIIADMFTAEQRGLAMSLFAAAPFMGPVIGPIVGGFTGESIGWRRAAKLSKVNSKVYRSKYDGTVDIHLGQLLKPTPSSDPSLARCSLSSLPRCMIASAFTGRRPCQPSWRWRACRSLCCFGGTAPMFGRGVNIRPRRPNS</sequence>
<dbReference type="AlphaFoldDB" id="A0A8J4CGH3"/>
<organism evidence="8 9">
    <name type="scientific">Volvox reticuliferus</name>
    <dbReference type="NCBI Taxonomy" id="1737510"/>
    <lineage>
        <taxon>Eukaryota</taxon>
        <taxon>Viridiplantae</taxon>
        <taxon>Chlorophyta</taxon>
        <taxon>core chlorophytes</taxon>
        <taxon>Chlorophyceae</taxon>
        <taxon>CS clade</taxon>
        <taxon>Chlamydomonadales</taxon>
        <taxon>Volvocaceae</taxon>
        <taxon>Volvox</taxon>
    </lineage>
</organism>
<evidence type="ECO:0000256" key="1">
    <source>
        <dbReference type="ARBA" id="ARBA00004141"/>
    </source>
</evidence>
<keyword evidence="2" id="KW-0813">Transport</keyword>
<dbReference type="InterPro" id="IPR020846">
    <property type="entry name" value="MFS_dom"/>
</dbReference>
<proteinExistence type="predicted"/>
<evidence type="ECO:0000256" key="2">
    <source>
        <dbReference type="ARBA" id="ARBA00022448"/>
    </source>
</evidence>
<protein>
    <recommendedName>
        <fullName evidence="7">Major facilitator superfamily (MFS) profile domain-containing protein</fullName>
    </recommendedName>
</protein>
<evidence type="ECO:0000256" key="4">
    <source>
        <dbReference type="ARBA" id="ARBA00022989"/>
    </source>
</evidence>
<feature type="transmembrane region" description="Helical" evidence="6">
    <location>
        <begin position="199"/>
        <end position="221"/>
    </location>
</feature>
<evidence type="ECO:0000259" key="7">
    <source>
        <dbReference type="PROSITE" id="PS50850"/>
    </source>
</evidence>
<comment type="caution">
    <text evidence="8">The sequence shown here is derived from an EMBL/GenBank/DDBJ whole genome shotgun (WGS) entry which is preliminary data.</text>
</comment>
<dbReference type="PANTHER" id="PTHR23502:SF132">
    <property type="entry name" value="POLYAMINE TRANSPORTER 2-RELATED"/>
    <property type="match status" value="1"/>
</dbReference>
<dbReference type="GO" id="GO:0022857">
    <property type="term" value="F:transmembrane transporter activity"/>
    <property type="evidence" value="ECO:0007669"/>
    <property type="project" value="InterPro"/>
</dbReference>
<dbReference type="PROSITE" id="PS50850">
    <property type="entry name" value="MFS"/>
    <property type="match status" value="1"/>
</dbReference>
<accession>A0A8J4CGH3</accession>
<dbReference type="SUPFAM" id="SSF103473">
    <property type="entry name" value="MFS general substrate transporter"/>
    <property type="match status" value="1"/>
</dbReference>
<keyword evidence="3 6" id="KW-0812">Transmembrane</keyword>
<comment type="subcellular location">
    <subcellularLocation>
        <location evidence="1">Membrane</location>
        <topology evidence="1">Multi-pass membrane protein</topology>
    </subcellularLocation>
</comment>
<dbReference type="OrthoDB" id="532547at2759"/>
<dbReference type="Pfam" id="PF07690">
    <property type="entry name" value="MFS_1"/>
    <property type="match status" value="1"/>
</dbReference>
<evidence type="ECO:0000256" key="6">
    <source>
        <dbReference type="SAM" id="Phobius"/>
    </source>
</evidence>